<keyword evidence="3" id="KW-1134">Transmembrane beta strand</keyword>
<evidence type="ECO:0000256" key="7">
    <source>
        <dbReference type="SAM" id="MobiDB-lite"/>
    </source>
</evidence>
<feature type="domain" description="TonB-dependent transporter Oar-like beta-barrel" evidence="9">
    <location>
        <begin position="247"/>
        <end position="1106"/>
    </location>
</feature>
<dbReference type="PANTHER" id="PTHR30069:SF46">
    <property type="entry name" value="OAR PROTEIN"/>
    <property type="match status" value="1"/>
</dbReference>
<keyword evidence="6" id="KW-0998">Cell outer membrane</keyword>
<comment type="subcellular location">
    <subcellularLocation>
        <location evidence="1">Cell outer membrane</location>
        <topology evidence="1">Multi-pass membrane protein</topology>
    </subcellularLocation>
</comment>
<dbReference type="OrthoDB" id="97893at2"/>
<evidence type="ECO:0000256" key="6">
    <source>
        <dbReference type="ARBA" id="ARBA00023237"/>
    </source>
</evidence>
<dbReference type="Gene3D" id="2.40.170.20">
    <property type="entry name" value="TonB-dependent receptor, beta-barrel domain"/>
    <property type="match status" value="1"/>
</dbReference>
<comment type="caution">
    <text evidence="10">The sequence shown here is derived from an EMBL/GenBank/DDBJ whole genome shotgun (WGS) entry which is preliminary data.</text>
</comment>
<keyword evidence="8" id="KW-0732">Signal</keyword>
<dbReference type="GO" id="GO:0015344">
    <property type="term" value="F:siderophore uptake transmembrane transporter activity"/>
    <property type="evidence" value="ECO:0007669"/>
    <property type="project" value="TreeGrafter"/>
</dbReference>
<evidence type="ECO:0000313" key="11">
    <source>
        <dbReference type="Proteomes" id="UP000264702"/>
    </source>
</evidence>
<keyword evidence="11" id="KW-1185">Reference proteome</keyword>
<evidence type="ECO:0000256" key="5">
    <source>
        <dbReference type="ARBA" id="ARBA00023136"/>
    </source>
</evidence>
<evidence type="ECO:0000313" key="10">
    <source>
        <dbReference type="EMBL" id="RFU17178.1"/>
    </source>
</evidence>
<feature type="compositionally biased region" description="Low complexity" evidence="7">
    <location>
        <begin position="349"/>
        <end position="358"/>
    </location>
</feature>
<dbReference type="Pfam" id="PF13620">
    <property type="entry name" value="CarboxypepD_reg"/>
    <property type="match status" value="1"/>
</dbReference>
<evidence type="ECO:0000256" key="1">
    <source>
        <dbReference type="ARBA" id="ARBA00004571"/>
    </source>
</evidence>
<dbReference type="GO" id="GO:0044718">
    <property type="term" value="P:siderophore transmembrane transport"/>
    <property type="evidence" value="ECO:0007669"/>
    <property type="project" value="TreeGrafter"/>
</dbReference>
<sequence>MSETLRIRACRTLIACALLLPMTAAVAQVQSGRVVGTIYDPNKAVIPAAAITVTNTSTNVTQKAVSGSQGDYVVTPVNPGTYNISVKANGFETMVRTGIEIQVGQIAREDFNMQIGASSSTVEVTGAPPLLNTDTATVGQVVTNTQIVNLPLNGRGFFQLAQLTPGAALLPATGNSVPIRPESIDGNTISGIRGSALSFLLDGVDISEQHQGGTFIQTSIDALQEFSVQQNPYSAEFNRGGGFFNATTKSGTNHIHGDLFEFLRNDALDARNFFALNREPLKRNQFGGTLGGPLSIPHLYSGKNRTFFFGSYEGQRLRQGLVENSVVPTAAQRNGDFSAPGLNKIFDPTTTTSGTNPTRAQFEYNGTPNIIPPDELSTQAQFLNKYIPLPNTNSGTFSYNPTQSIDLDQFTLRFDDQINASNRLFLRWSFDNNRESDPNSSPLLGTAPLHSQGEDIAVGLTTNIGTNMVSEVRAHYLFSRIRLNAFLQGQDINNEAGVAGFEDTLRPGTGGSFPDYSWSGYGGISGSAFDQRPKGQNRKVWEPTWNLTIIRGKNTIKFGALVRYYQWLGYDSEQYVGVWTMSGINTQNPASPTGTGDAFADWMLGYPANVQRAYPANFFGGQNAYYQFFGQDDFRLSSRLTLNLGLRYEYTPWLSPYKNQMGTFDPSQAKPIIVSGHGDTVDLTSQYAAPVAYQHFGQYIQTSHQAGIPYNITATDRTQFAPRIGFSWQPLGDNTVFRGGYGIFYEPENGNRDNYNILPYKLAETAFNTANAVPNRTLADFFLGAPLGTSTTQPTIASSPVHLKMGYDQHWSFDVQQQLTKTMVADIGYVGNHGVHLQGSQDLNDPPAGPGAVASRRPYPIFGGITLFSSEIGTTYNSLQAKIDERLHNGLTFLAAYTWSKFMQSNPSPALGGNNGYEKSIAQFNIPQNFAFSMSYELPFGKNKQFMNHPGRLMDAALGGWQVQNITVLRSGLPFTPIISRDVANTGVGSQRPIQIGSGKAQHPTLSKWFNQSAFEVPAQYTYGTSKAFILEGDMYRQYDVSVFKSFQITEGTNMQFRAEFFNLPNVTSFNPPSFSANSTAAPSATIDTASGAKILSTSTNPRQIQFALKYYF</sequence>
<dbReference type="Pfam" id="PF25183">
    <property type="entry name" value="OMP_b-brl_4"/>
    <property type="match status" value="1"/>
</dbReference>
<evidence type="ECO:0000256" key="8">
    <source>
        <dbReference type="SAM" id="SignalP"/>
    </source>
</evidence>
<name>A0A372IQL8_9BACT</name>
<reference evidence="10 11" key="1">
    <citation type="submission" date="2018-08" db="EMBL/GenBank/DDBJ databases">
        <title>Acidipila sp. 4G-K13, an acidobacterium isolated from forest soil.</title>
        <authorList>
            <person name="Gao Z.-H."/>
            <person name="Qiu L.-H."/>
        </authorList>
    </citation>
    <scope>NUCLEOTIDE SEQUENCE [LARGE SCALE GENOMIC DNA]</scope>
    <source>
        <strain evidence="10 11">4G-K13</strain>
    </source>
</reference>
<dbReference type="PANTHER" id="PTHR30069">
    <property type="entry name" value="TONB-DEPENDENT OUTER MEMBRANE RECEPTOR"/>
    <property type="match status" value="1"/>
</dbReference>
<dbReference type="SUPFAM" id="SSF49464">
    <property type="entry name" value="Carboxypeptidase regulatory domain-like"/>
    <property type="match status" value="1"/>
</dbReference>
<accession>A0A372IQL8</accession>
<evidence type="ECO:0000259" key="9">
    <source>
        <dbReference type="Pfam" id="PF25183"/>
    </source>
</evidence>
<keyword evidence="4" id="KW-0812">Transmembrane</keyword>
<evidence type="ECO:0000256" key="4">
    <source>
        <dbReference type="ARBA" id="ARBA00022692"/>
    </source>
</evidence>
<keyword evidence="5" id="KW-0472">Membrane</keyword>
<gene>
    <name evidence="10" type="ORF">D0Y96_10865</name>
</gene>
<feature type="signal peptide" evidence="8">
    <location>
        <begin position="1"/>
        <end position="27"/>
    </location>
</feature>
<dbReference type="InterPro" id="IPR036942">
    <property type="entry name" value="Beta-barrel_TonB_sf"/>
</dbReference>
<dbReference type="InterPro" id="IPR057601">
    <property type="entry name" value="Oar-like_b-barrel"/>
</dbReference>
<proteinExistence type="predicted"/>
<dbReference type="InterPro" id="IPR039426">
    <property type="entry name" value="TonB-dep_rcpt-like"/>
</dbReference>
<protein>
    <recommendedName>
        <fullName evidence="9">TonB-dependent transporter Oar-like beta-barrel domain-containing protein</fullName>
    </recommendedName>
</protein>
<dbReference type="EMBL" id="QVQT01000003">
    <property type="protein sequence ID" value="RFU17178.1"/>
    <property type="molecule type" value="Genomic_DNA"/>
</dbReference>
<dbReference type="SUPFAM" id="SSF56935">
    <property type="entry name" value="Porins"/>
    <property type="match status" value="1"/>
</dbReference>
<dbReference type="InterPro" id="IPR008969">
    <property type="entry name" value="CarboxyPept-like_regulatory"/>
</dbReference>
<evidence type="ECO:0000256" key="3">
    <source>
        <dbReference type="ARBA" id="ARBA00022452"/>
    </source>
</evidence>
<dbReference type="Proteomes" id="UP000264702">
    <property type="component" value="Unassembled WGS sequence"/>
</dbReference>
<evidence type="ECO:0000256" key="2">
    <source>
        <dbReference type="ARBA" id="ARBA00022448"/>
    </source>
</evidence>
<dbReference type="AlphaFoldDB" id="A0A372IQL8"/>
<keyword evidence="2" id="KW-0813">Transport</keyword>
<organism evidence="10 11">
    <name type="scientific">Paracidobacterium acidisoli</name>
    <dbReference type="NCBI Taxonomy" id="2303751"/>
    <lineage>
        <taxon>Bacteria</taxon>
        <taxon>Pseudomonadati</taxon>
        <taxon>Acidobacteriota</taxon>
        <taxon>Terriglobia</taxon>
        <taxon>Terriglobales</taxon>
        <taxon>Acidobacteriaceae</taxon>
        <taxon>Paracidobacterium</taxon>
    </lineage>
</organism>
<dbReference type="GO" id="GO:0009279">
    <property type="term" value="C:cell outer membrane"/>
    <property type="evidence" value="ECO:0007669"/>
    <property type="project" value="UniProtKB-SubCell"/>
</dbReference>
<dbReference type="Gene3D" id="2.60.40.1120">
    <property type="entry name" value="Carboxypeptidase-like, regulatory domain"/>
    <property type="match status" value="1"/>
</dbReference>
<feature type="region of interest" description="Disordered" evidence="7">
    <location>
        <begin position="338"/>
        <end position="358"/>
    </location>
</feature>
<feature type="chain" id="PRO_5016621565" description="TonB-dependent transporter Oar-like beta-barrel domain-containing protein" evidence="8">
    <location>
        <begin position="28"/>
        <end position="1113"/>
    </location>
</feature>